<name>A0A0D0TVX1_9TREE</name>
<accession>A0A0D0TVX1</accession>
<feature type="region of interest" description="Disordered" evidence="1">
    <location>
        <begin position="1"/>
        <end position="26"/>
    </location>
</feature>
<dbReference type="GO" id="GO:0070449">
    <property type="term" value="C:elongin complex"/>
    <property type="evidence" value="ECO:0007669"/>
    <property type="project" value="InterPro"/>
</dbReference>
<evidence type="ECO:0000313" key="2">
    <source>
        <dbReference type="EMBL" id="KIR40008.1"/>
    </source>
</evidence>
<feature type="region of interest" description="Disordered" evidence="1">
    <location>
        <begin position="349"/>
        <end position="416"/>
    </location>
</feature>
<dbReference type="EMBL" id="KN847904">
    <property type="protein sequence ID" value="KIR40008.1"/>
    <property type="molecule type" value="Genomic_DNA"/>
</dbReference>
<reference evidence="2 3" key="1">
    <citation type="submission" date="2015-01" db="EMBL/GenBank/DDBJ databases">
        <title>The Genome Sequence of Cryptococcus gattii Ram5.</title>
        <authorList>
            <consortium name="The Broad Institute Genomics Platform"/>
            <person name="Cuomo C."/>
            <person name="Litvintseva A."/>
            <person name="Chen Y."/>
            <person name="Heitman J."/>
            <person name="Sun S."/>
            <person name="Springer D."/>
            <person name="Dromer F."/>
            <person name="Young S."/>
            <person name="Zeng Q."/>
            <person name="Gargeya S."/>
            <person name="Abouelleil A."/>
            <person name="Alvarado L."/>
            <person name="Chapman S.B."/>
            <person name="Gainer-Dewar J."/>
            <person name="Goldberg J."/>
            <person name="Griggs A."/>
            <person name="Gujja S."/>
            <person name="Hansen M."/>
            <person name="Howarth C."/>
            <person name="Imamovic A."/>
            <person name="Larimer J."/>
            <person name="Murphy C."/>
            <person name="Naylor J."/>
            <person name="Pearson M."/>
            <person name="Priest M."/>
            <person name="Roberts A."/>
            <person name="Saif S."/>
            <person name="Shea T."/>
            <person name="Sykes S."/>
            <person name="Wortman J."/>
            <person name="Nusbaum C."/>
            <person name="Birren B."/>
        </authorList>
    </citation>
    <scope>NUCLEOTIDE SEQUENCE [LARGE SCALE GENOMIC DNA]</scope>
    <source>
        <strain evidence="2 3">Ram5</strain>
    </source>
</reference>
<dbReference type="HOGENOM" id="CLU_580047_0_0_1"/>
<feature type="compositionally biased region" description="Polar residues" evidence="1">
    <location>
        <begin position="356"/>
        <end position="367"/>
    </location>
</feature>
<dbReference type="GO" id="GO:0006368">
    <property type="term" value="P:transcription elongation by RNA polymerase II"/>
    <property type="evidence" value="ECO:0007669"/>
    <property type="project" value="InterPro"/>
</dbReference>
<dbReference type="OrthoDB" id="21513at2759"/>
<evidence type="ECO:0000256" key="1">
    <source>
        <dbReference type="SAM" id="MobiDB-lite"/>
    </source>
</evidence>
<dbReference type="PANTHER" id="PTHR15141">
    <property type="entry name" value="TRANSCRIPTION ELONGATION FACTOR B POLYPEPTIDE 3"/>
    <property type="match status" value="1"/>
</dbReference>
<dbReference type="Pfam" id="PF06881">
    <property type="entry name" value="Elongin_A"/>
    <property type="match status" value="1"/>
</dbReference>
<protein>
    <submittedName>
        <fullName evidence="2">Elongin-A</fullName>
    </submittedName>
</protein>
<proteinExistence type="predicted"/>
<dbReference type="AlphaFoldDB" id="A0A0D0TVX1"/>
<feature type="compositionally biased region" description="Basic and acidic residues" evidence="1">
    <location>
        <begin position="394"/>
        <end position="409"/>
    </location>
</feature>
<dbReference type="InterPro" id="IPR051870">
    <property type="entry name" value="Elongin-A_domain"/>
</dbReference>
<feature type="region of interest" description="Disordered" evidence="1">
    <location>
        <begin position="298"/>
        <end position="335"/>
    </location>
</feature>
<feature type="compositionally biased region" description="Acidic residues" evidence="1">
    <location>
        <begin position="8"/>
        <end position="22"/>
    </location>
</feature>
<organism evidence="2 3">
    <name type="scientific">Cryptococcus deuterogattii Ram5</name>
    <dbReference type="NCBI Taxonomy" id="1296110"/>
    <lineage>
        <taxon>Eukaryota</taxon>
        <taxon>Fungi</taxon>
        <taxon>Dikarya</taxon>
        <taxon>Basidiomycota</taxon>
        <taxon>Agaricomycotina</taxon>
        <taxon>Tremellomycetes</taxon>
        <taxon>Tremellales</taxon>
        <taxon>Cryptococcaceae</taxon>
        <taxon>Cryptococcus</taxon>
        <taxon>Cryptococcus gattii species complex</taxon>
    </lineage>
</organism>
<dbReference type="Gene3D" id="6.10.250.3180">
    <property type="match status" value="1"/>
</dbReference>
<feature type="compositionally biased region" description="Pro residues" evidence="1">
    <location>
        <begin position="317"/>
        <end position="331"/>
    </location>
</feature>
<dbReference type="PANTHER" id="PTHR15141:SF76">
    <property type="entry name" value="TRANSCRIPTION ELONGATION FACTOR B POLYPEPTIDE 3"/>
    <property type="match status" value="1"/>
</dbReference>
<dbReference type="InterPro" id="IPR010684">
    <property type="entry name" value="RNA_pol_II_trans_fac_SIII_A"/>
</dbReference>
<feature type="region of interest" description="Disordered" evidence="1">
    <location>
        <begin position="224"/>
        <end position="261"/>
    </location>
</feature>
<feature type="compositionally biased region" description="Basic and acidic residues" evidence="1">
    <location>
        <begin position="369"/>
        <end position="387"/>
    </location>
</feature>
<keyword evidence="3" id="KW-1185">Reference proteome</keyword>
<gene>
    <name evidence="2" type="ORF">I313_03929</name>
</gene>
<sequence length="442" mass="49219">MPDHLEYAEEEDLFGSEGEYDPTDPSILENVNPSVPISSPTAFLPFASTSKSAKQPAQVYPHIIRSSVSGRNDGEVRLQELRDSKKKGKEEPPKIGVRSLKSITMSVVQANSGRIWDIGDLEYSLVKPFIDEVPMEQLAEIEANSPHIKKDTDWLYEIFLLQDYRLFHERCRERQGQHRTIGWRKMYKKAKEDAAERQLQAADRVAARYKQLEEEKKSKSIIVLDRVMPDKKRTRGRGRGGSSIGSSSSSRTASATSAIAKARAEAQRARIALTHASGRYVPPTRTQTHAQRVASSQLFKNPFLPNGRASTSSTGYPPAPPPPQSRLPPPKSLRNSLDRITSISKNLRAALPTHLSGRTGTSSSQPSPERFRIDDNGKKKEFKEIHKPQVKNFEAPKLEKEKSKEKVDFFGDGGADGGGIFRIKKRKLGTEARAGGAKRPTL</sequence>
<evidence type="ECO:0000313" key="3">
    <source>
        <dbReference type="Proteomes" id="UP000053392"/>
    </source>
</evidence>
<dbReference type="Proteomes" id="UP000053392">
    <property type="component" value="Unassembled WGS sequence"/>
</dbReference>
<feature type="compositionally biased region" description="Low complexity" evidence="1">
    <location>
        <begin position="244"/>
        <end position="261"/>
    </location>
</feature>